<gene>
    <name evidence="1" type="ORF">BN2476_500155</name>
</gene>
<dbReference type="Proteomes" id="UP000195569">
    <property type="component" value="Unassembled WGS sequence"/>
</dbReference>
<organism evidence="1 2">
    <name type="scientific">Paraburkholderia piptadeniae</name>
    <dbReference type="NCBI Taxonomy" id="1701573"/>
    <lineage>
        <taxon>Bacteria</taxon>
        <taxon>Pseudomonadati</taxon>
        <taxon>Pseudomonadota</taxon>
        <taxon>Betaproteobacteria</taxon>
        <taxon>Burkholderiales</taxon>
        <taxon>Burkholderiaceae</taxon>
        <taxon>Paraburkholderia</taxon>
    </lineage>
</organism>
<dbReference type="RefSeq" id="WP_087737008.1">
    <property type="nucleotide sequence ID" value="NZ_CYGY02000050.1"/>
</dbReference>
<proteinExistence type="predicted"/>
<dbReference type="NCBIfam" id="TIGR03359">
    <property type="entry name" value="VI_chp_6"/>
    <property type="match status" value="1"/>
</dbReference>
<keyword evidence="2" id="KW-1185">Reference proteome</keyword>
<dbReference type="PIRSF" id="PIRSF028304">
    <property type="entry name" value="UCP028304"/>
    <property type="match status" value="1"/>
</dbReference>
<dbReference type="InterPro" id="IPR010272">
    <property type="entry name" value="T6SS_TssF"/>
</dbReference>
<sequence>MDPQLLDYYNRELLYMHELAMEFAEAHPKIARRLGMHAGEIGDPYVERLLEHFAFMSARMQMRLDEAFPGFILPLLQTVYPNYTCPTPSMAVARLFPRTQGKHAANGTVVPRGTTFTSRLPAGERTACEFRSSQDVTLFPLEIAQAKLTGIPPDIPLLDRYVPPGRAVRGALRLRLRTTNGTPIASLNGLDRLPVYLAGDEASASHVFELVHAAGVATVTGVPGQFATGSVHAVTHEALTHDALEPEQSLLPVVPGKFHGHNLLQEYFACPARFWFFTLTGLHKGLAAIDGTEVEIVILLERAPDRLAEAVDASHFALFCTPVINLFPQRTGRLDLDPAEHSHLLVPVPSAPHDYDVHSVDAAWGQVSEESAALRFDPLHAAVGEAHRRNSRYFTIRRELNRPEIDDRHYGTRRAFAETRTFIWLVDRNEQPNTEGIRYLSLQAWLTNRDLPCVLECDGRNDLFLHQSIPVNGVGLVRVPTTPRPPLAFGDRAWQLLGQLKLDAGMFDDGYGEHQRGEGLRRRLRLFVTPDAGLLGRQVESLVSARSQPVNRILRGNGPMPFGRGIECDFTFDEGGFDGLSPYTLGLVLERYVARHVSAHSFTTTVLRSKQRGQITRWRPRTGTRSAA</sequence>
<dbReference type="OrthoDB" id="9763676at2"/>
<dbReference type="EMBL" id="CYGY02000050">
    <property type="protein sequence ID" value="SIT46305.1"/>
    <property type="molecule type" value="Genomic_DNA"/>
</dbReference>
<reference evidence="1" key="1">
    <citation type="submission" date="2016-12" db="EMBL/GenBank/DDBJ databases">
        <authorList>
            <person name="Moulin L."/>
        </authorList>
    </citation>
    <scope>NUCLEOTIDE SEQUENCE [LARGE SCALE GENOMIC DNA]</scope>
    <source>
        <strain evidence="1">STM 7183</strain>
    </source>
</reference>
<evidence type="ECO:0000313" key="1">
    <source>
        <dbReference type="EMBL" id="SIT46305.1"/>
    </source>
</evidence>
<dbReference type="AlphaFoldDB" id="A0A1N7SFY5"/>
<evidence type="ECO:0000313" key="2">
    <source>
        <dbReference type="Proteomes" id="UP000195569"/>
    </source>
</evidence>
<dbReference type="Pfam" id="PF05947">
    <property type="entry name" value="T6SS_TssF"/>
    <property type="match status" value="1"/>
</dbReference>
<accession>A0A1N7SFY5</accession>
<name>A0A1N7SFY5_9BURK</name>
<dbReference type="PANTHER" id="PTHR35370:SF1">
    <property type="entry name" value="TYPE VI SECRETION SYSTEM COMPONENT TSSF1"/>
    <property type="match status" value="1"/>
</dbReference>
<comment type="caution">
    <text evidence="1">The sequence shown here is derived from an EMBL/GenBank/DDBJ whole genome shotgun (WGS) entry which is preliminary data.</text>
</comment>
<dbReference type="PANTHER" id="PTHR35370">
    <property type="entry name" value="CYTOPLASMIC PROTEIN-RELATED-RELATED"/>
    <property type="match status" value="1"/>
</dbReference>
<protein>
    <submittedName>
        <fullName evidence="1">Type VI secretion protein, VC_A0110 family</fullName>
    </submittedName>
</protein>